<reference evidence="2 3" key="1">
    <citation type="submission" date="2019-08" db="EMBL/GenBank/DDBJ databases">
        <title>In-depth cultivation of the pig gut microbiome towards novel bacterial diversity and tailored functional studies.</title>
        <authorList>
            <person name="Wylensek D."/>
            <person name="Hitch T.C.A."/>
            <person name="Clavel T."/>
        </authorList>
    </citation>
    <scope>NUCLEOTIDE SEQUENCE [LARGE SCALE GENOMIC DNA]</scope>
    <source>
        <strain evidence="2 3">68-1-5</strain>
    </source>
</reference>
<accession>A0A6N7URW7</accession>
<evidence type="ECO:0008006" key="4">
    <source>
        <dbReference type="Google" id="ProtNLM"/>
    </source>
</evidence>
<organism evidence="2 3">
    <name type="scientific">Suipraeoptans intestinalis</name>
    <dbReference type="NCBI Taxonomy" id="2606628"/>
    <lineage>
        <taxon>Bacteria</taxon>
        <taxon>Bacillati</taxon>
        <taxon>Bacillota</taxon>
        <taxon>Clostridia</taxon>
        <taxon>Lachnospirales</taxon>
        <taxon>Lachnospiraceae</taxon>
        <taxon>Suipraeoptans</taxon>
    </lineage>
</organism>
<keyword evidence="1" id="KW-1133">Transmembrane helix</keyword>
<dbReference type="RefSeq" id="WP_154476564.1">
    <property type="nucleotide sequence ID" value="NZ_JAQYBV010000021.1"/>
</dbReference>
<keyword evidence="3" id="KW-1185">Reference proteome</keyword>
<feature type="transmembrane region" description="Helical" evidence="1">
    <location>
        <begin position="38"/>
        <end position="60"/>
    </location>
</feature>
<proteinExistence type="predicted"/>
<dbReference type="Proteomes" id="UP000434409">
    <property type="component" value="Unassembled WGS sequence"/>
</dbReference>
<feature type="transmembrane region" description="Helical" evidence="1">
    <location>
        <begin position="12"/>
        <end position="32"/>
    </location>
</feature>
<sequence>MENQSFFKTKAGGLTLVFLIMMLAFGIIMAGLGLSNDVLCTVGFLMVIAAMLYSPIRVFIIERKK</sequence>
<dbReference type="AlphaFoldDB" id="A0A6N7URW7"/>
<evidence type="ECO:0000313" key="3">
    <source>
        <dbReference type="Proteomes" id="UP000434409"/>
    </source>
</evidence>
<keyword evidence="1" id="KW-0812">Transmembrane</keyword>
<name>A0A6N7URW7_9FIRM</name>
<evidence type="ECO:0000256" key="1">
    <source>
        <dbReference type="SAM" id="Phobius"/>
    </source>
</evidence>
<dbReference type="EMBL" id="VULY01000018">
    <property type="protein sequence ID" value="MSR93521.1"/>
    <property type="molecule type" value="Genomic_DNA"/>
</dbReference>
<gene>
    <name evidence="2" type="ORF">FYJ34_04370</name>
</gene>
<keyword evidence="1" id="KW-0472">Membrane</keyword>
<protein>
    <recommendedName>
        <fullName evidence="4">NADH dehydrogenase subunit 6</fullName>
    </recommendedName>
</protein>
<comment type="caution">
    <text evidence="2">The sequence shown here is derived from an EMBL/GenBank/DDBJ whole genome shotgun (WGS) entry which is preliminary data.</text>
</comment>
<evidence type="ECO:0000313" key="2">
    <source>
        <dbReference type="EMBL" id="MSR93521.1"/>
    </source>
</evidence>